<sequence>RQQPRVITSDDLDSSYATTATNGNSSNGMTKKQLNSTTNSTPNANMNEKVSKPVVKRYSSMRQKNMPEPHQNRGPREEYGPHKTRPDSDRHYGPEENQRSAVVFVY</sequence>
<gene>
    <name evidence="2" type="ORF">g.2521</name>
</gene>
<feature type="non-terminal residue" evidence="2">
    <location>
        <position position="1"/>
    </location>
</feature>
<feature type="region of interest" description="Disordered" evidence="1">
    <location>
        <begin position="1"/>
        <end position="106"/>
    </location>
</feature>
<organism evidence="2">
    <name type="scientific">Cuerna arida</name>
    <dbReference type="NCBI Taxonomy" id="1464854"/>
    <lineage>
        <taxon>Eukaryota</taxon>
        <taxon>Metazoa</taxon>
        <taxon>Ecdysozoa</taxon>
        <taxon>Arthropoda</taxon>
        <taxon>Hexapoda</taxon>
        <taxon>Insecta</taxon>
        <taxon>Pterygota</taxon>
        <taxon>Neoptera</taxon>
        <taxon>Paraneoptera</taxon>
        <taxon>Hemiptera</taxon>
        <taxon>Auchenorrhyncha</taxon>
        <taxon>Membracoidea</taxon>
        <taxon>Cicadellidae</taxon>
        <taxon>Cicadellinae</taxon>
        <taxon>Proconiini</taxon>
        <taxon>Cuerna</taxon>
    </lineage>
</organism>
<reference evidence="2" key="1">
    <citation type="submission" date="2015-11" db="EMBL/GenBank/DDBJ databases">
        <title>De novo transcriptome assembly of four potential Pierce s Disease insect vectors from Arizona vineyards.</title>
        <authorList>
            <person name="Tassone E.E."/>
        </authorList>
    </citation>
    <scope>NUCLEOTIDE SEQUENCE</scope>
</reference>
<accession>A0A1B6GQY8</accession>
<name>A0A1B6GQY8_9HEMI</name>
<dbReference type="AlphaFoldDB" id="A0A1B6GQY8"/>
<feature type="compositionally biased region" description="Polar residues" evidence="1">
    <location>
        <begin position="15"/>
        <end position="48"/>
    </location>
</feature>
<feature type="non-terminal residue" evidence="2">
    <location>
        <position position="106"/>
    </location>
</feature>
<dbReference type="EMBL" id="GECZ01004913">
    <property type="protein sequence ID" value="JAS64856.1"/>
    <property type="molecule type" value="Transcribed_RNA"/>
</dbReference>
<evidence type="ECO:0000256" key="1">
    <source>
        <dbReference type="SAM" id="MobiDB-lite"/>
    </source>
</evidence>
<proteinExistence type="predicted"/>
<protein>
    <submittedName>
        <fullName evidence="2">Uncharacterized protein</fullName>
    </submittedName>
</protein>
<evidence type="ECO:0000313" key="2">
    <source>
        <dbReference type="EMBL" id="JAS64856.1"/>
    </source>
</evidence>
<feature type="compositionally biased region" description="Basic and acidic residues" evidence="1">
    <location>
        <begin position="65"/>
        <end position="98"/>
    </location>
</feature>